<reference evidence="10 11" key="1">
    <citation type="submission" date="2018-07" db="EMBL/GenBank/DDBJ databases">
        <title>Genomic Encyclopedia of Type Strains, Phase IV (KMG-IV): sequencing the most valuable type-strain genomes for metagenomic binning, comparative biology and taxonomic classification.</title>
        <authorList>
            <person name="Goeker M."/>
        </authorList>
    </citation>
    <scope>NUCLEOTIDE SEQUENCE [LARGE SCALE GENOMIC DNA]</scope>
    <source>
        <strain evidence="10 11">DSM 5603</strain>
    </source>
</reference>
<keyword evidence="4" id="KW-0249">Electron transport</keyword>
<evidence type="ECO:0000256" key="6">
    <source>
        <dbReference type="PROSITE-ProRule" id="PRU00433"/>
    </source>
</evidence>
<dbReference type="Proteomes" id="UP000254958">
    <property type="component" value="Unassembled WGS sequence"/>
</dbReference>
<feature type="signal peptide" evidence="7">
    <location>
        <begin position="1"/>
        <end position="26"/>
    </location>
</feature>
<feature type="chain" id="PRO_5044585351" evidence="7">
    <location>
        <begin position="27"/>
        <end position="144"/>
    </location>
</feature>
<dbReference type="EMBL" id="JABEQI010000002">
    <property type="protein sequence ID" value="MBB2185561.1"/>
    <property type="molecule type" value="Genomic_DNA"/>
</dbReference>
<dbReference type="PRINTS" id="PR00604">
    <property type="entry name" value="CYTCHRMECIAB"/>
</dbReference>
<keyword evidence="1" id="KW-0813">Transport</keyword>
<keyword evidence="5 6" id="KW-0408">Iron</keyword>
<dbReference type="GO" id="GO:0009055">
    <property type="term" value="F:electron transfer activity"/>
    <property type="evidence" value="ECO:0007669"/>
    <property type="project" value="InterPro"/>
</dbReference>
<dbReference type="AlphaFoldDB" id="A0A370GA73"/>
<dbReference type="PANTHER" id="PTHR11961">
    <property type="entry name" value="CYTOCHROME C"/>
    <property type="match status" value="1"/>
</dbReference>
<name>A0A370GA73_GLULI</name>
<accession>A0A370GA73</accession>
<evidence type="ECO:0000313" key="9">
    <source>
        <dbReference type="EMBL" id="MBB2185561.1"/>
    </source>
</evidence>
<reference evidence="9 12" key="2">
    <citation type="submission" date="2020-04" db="EMBL/GenBank/DDBJ databases">
        <title>Description of novel Gluconacetobacter.</title>
        <authorList>
            <person name="Sombolestani A."/>
        </authorList>
    </citation>
    <scope>NUCLEOTIDE SEQUENCE [LARGE SCALE GENOMIC DNA]</scope>
    <source>
        <strain evidence="9 12">LMG 1382</strain>
    </source>
</reference>
<gene>
    <name evidence="10" type="ORF">C7453_102151</name>
    <name evidence="9" type="ORF">HLH32_04040</name>
</gene>
<feature type="domain" description="Cytochrome c" evidence="8">
    <location>
        <begin position="38"/>
        <end position="140"/>
    </location>
</feature>
<keyword evidence="3 6" id="KW-0479">Metal-binding</keyword>
<sequence>MMPGKKFLVLLSILAVHAPMMDRACAGEASFADMVRHADRSRGHDLADGMCSDCHTFDRGGGAMIGPNLYAVQGRPVASAPDFNFSPALRAHRPQVWTIDTLSTWLKNPAAFAPGTRMAFDGLTNDRDRADIVVYLASLSDGKE</sequence>
<evidence type="ECO:0000313" key="10">
    <source>
        <dbReference type="EMBL" id="RDI39364.1"/>
    </source>
</evidence>
<dbReference type="OrthoDB" id="9805828at2"/>
<dbReference type="PROSITE" id="PS51007">
    <property type="entry name" value="CYTC"/>
    <property type="match status" value="1"/>
</dbReference>
<evidence type="ECO:0000313" key="11">
    <source>
        <dbReference type="Proteomes" id="UP000254958"/>
    </source>
</evidence>
<evidence type="ECO:0000256" key="3">
    <source>
        <dbReference type="ARBA" id="ARBA00022723"/>
    </source>
</evidence>
<dbReference type="Pfam" id="PF00034">
    <property type="entry name" value="Cytochrom_C"/>
    <property type="match status" value="1"/>
</dbReference>
<dbReference type="EMBL" id="QQAW01000002">
    <property type="protein sequence ID" value="RDI39364.1"/>
    <property type="molecule type" value="Genomic_DNA"/>
</dbReference>
<dbReference type="SUPFAM" id="SSF46626">
    <property type="entry name" value="Cytochrome c"/>
    <property type="match status" value="1"/>
</dbReference>
<dbReference type="InterPro" id="IPR036909">
    <property type="entry name" value="Cyt_c-like_dom_sf"/>
</dbReference>
<evidence type="ECO:0000313" key="12">
    <source>
        <dbReference type="Proteomes" id="UP000562982"/>
    </source>
</evidence>
<protein>
    <submittedName>
        <fullName evidence="9 10">Cytochrome C</fullName>
    </submittedName>
</protein>
<dbReference type="RefSeq" id="WP_114726255.1">
    <property type="nucleotide sequence ID" value="NZ_BJMI01000001.1"/>
</dbReference>
<dbReference type="InterPro" id="IPR002327">
    <property type="entry name" value="Cyt_c_1A/1B"/>
</dbReference>
<evidence type="ECO:0000256" key="7">
    <source>
        <dbReference type="SAM" id="SignalP"/>
    </source>
</evidence>
<dbReference type="Proteomes" id="UP000562982">
    <property type="component" value="Unassembled WGS sequence"/>
</dbReference>
<evidence type="ECO:0000256" key="2">
    <source>
        <dbReference type="ARBA" id="ARBA00022617"/>
    </source>
</evidence>
<evidence type="ECO:0000256" key="4">
    <source>
        <dbReference type="ARBA" id="ARBA00022982"/>
    </source>
</evidence>
<organism evidence="10 11">
    <name type="scientific">Gluconacetobacter liquefaciens</name>
    <name type="common">Acetobacter liquefaciens</name>
    <dbReference type="NCBI Taxonomy" id="89584"/>
    <lineage>
        <taxon>Bacteria</taxon>
        <taxon>Pseudomonadati</taxon>
        <taxon>Pseudomonadota</taxon>
        <taxon>Alphaproteobacteria</taxon>
        <taxon>Acetobacterales</taxon>
        <taxon>Acetobacteraceae</taxon>
        <taxon>Gluconacetobacter</taxon>
    </lineage>
</organism>
<dbReference type="InterPro" id="IPR009056">
    <property type="entry name" value="Cyt_c-like_dom"/>
</dbReference>
<dbReference type="GO" id="GO:0020037">
    <property type="term" value="F:heme binding"/>
    <property type="evidence" value="ECO:0007669"/>
    <property type="project" value="InterPro"/>
</dbReference>
<comment type="caution">
    <text evidence="10">The sequence shown here is derived from an EMBL/GenBank/DDBJ whole genome shotgun (WGS) entry which is preliminary data.</text>
</comment>
<keyword evidence="7" id="KW-0732">Signal</keyword>
<dbReference type="GO" id="GO:0046872">
    <property type="term" value="F:metal ion binding"/>
    <property type="evidence" value="ECO:0007669"/>
    <property type="project" value="UniProtKB-KW"/>
</dbReference>
<keyword evidence="2 6" id="KW-0349">Heme</keyword>
<evidence type="ECO:0000256" key="5">
    <source>
        <dbReference type="ARBA" id="ARBA00023004"/>
    </source>
</evidence>
<proteinExistence type="predicted"/>
<evidence type="ECO:0000259" key="8">
    <source>
        <dbReference type="PROSITE" id="PS51007"/>
    </source>
</evidence>
<dbReference type="Gene3D" id="1.10.760.10">
    <property type="entry name" value="Cytochrome c-like domain"/>
    <property type="match status" value="1"/>
</dbReference>
<evidence type="ECO:0000256" key="1">
    <source>
        <dbReference type="ARBA" id="ARBA00022448"/>
    </source>
</evidence>
<keyword evidence="11" id="KW-1185">Reference proteome</keyword>